<feature type="compositionally biased region" description="Pro residues" evidence="1">
    <location>
        <begin position="29"/>
        <end position="39"/>
    </location>
</feature>
<protein>
    <submittedName>
        <fullName evidence="2">Uncharacterized protein</fullName>
    </submittedName>
</protein>
<name>A0AB34JND3_PRYPA</name>
<evidence type="ECO:0000256" key="1">
    <source>
        <dbReference type="SAM" id="MobiDB-lite"/>
    </source>
</evidence>
<sequence length="309" mass="32343">MPLLQKLFDLLTACGPIASSSSEAEQDEPPPQPTPPPPTSVSSATIAALLALLAEKAREPLRALAQGEGTALVIRAEDAQGAINAPLAAFLNELAELPQLQLHHLTLRGLGLDSTATPALCKLAFSSKTVSSIDLSDNCLPPADLQQLLAAVPSFTRLTHLSVASEKATPPLSVLTAALEAAQRAQGLERLVLLSSGQHSELRYEPDDTATEMLKTIDEIATVLNSRKGETLGAGGVQERGSNQRADSRRQAGGMRKEFYTCVTQPLHTLARDQAASHIAGQLASSIAAGLLKSTATPSPPAPEQKPSP</sequence>
<keyword evidence="3" id="KW-1185">Reference proteome</keyword>
<organism evidence="2 3">
    <name type="scientific">Prymnesium parvum</name>
    <name type="common">Toxic golden alga</name>
    <dbReference type="NCBI Taxonomy" id="97485"/>
    <lineage>
        <taxon>Eukaryota</taxon>
        <taxon>Haptista</taxon>
        <taxon>Haptophyta</taxon>
        <taxon>Prymnesiophyceae</taxon>
        <taxon>Prymnesiales</taxon>
        <taxon>Prymnesiaceae</taxon>
        <taxon>Prymnesium</taxon>
    </lineage>
</organism>
<dbReference type="AlphaFoldDB" id="A0AB34JND3"/>
<evidence type="ECO:0000313" key="2">
    <source>
        <dbReference type="EMBL" id="KAL1523515.1"/>
    </source>
</evidence>
<reference evidence="2 3" key="1">
    <citation type="journal article" date="2024" name="Science">
        <title>Giant polyketide synthase enzymes in the biosynthesis of giant marine polyether toxins.</title>
        <authorList>
            <person name="Fallon T.R."/>
            <person name="Shende V.V."/>
            <person name="Wierzbicki I.H."/>
            <person name="Pendleton A.L."/>
            <person name="Watervoot N.F."/>
            <person name="Auber R.P."/>
            <person name="Gonzalez D.J."/>
            <person name="Wisecaver J.H."/>
            <person name="Moore B.S."/>
        </authorList>
    </citation>
    <scope>NUCLEOTIDE SEQUENCE [LARGE SCALE GENOMIC DNA]</scope>
    <source>
        <strain evidence="2 3">12B1</strain>
    </source>
</reference>
<dbReference type="EMBL" id="JBGBPQ010000006">
    <property type="protein sequence ID" value="KAL1523515.1"/>
    <property type="molecule type" value="Genomic_DNA"/>
</dbReference>
<feature type="region of interest" description="Disordered" evidence="1">
    <location>
        <begin position="231"/>
        <end position="253"/>
    </location>
</feature>
<gene>
    <name evidence="2" type="ORF">AB1Y20_018452</name>
</gene>
<comment type="caution">
    <text evidence="2">The sequence shown here is derived from an EMBL/GenBank/DDBJ whole genome shotgun (WGS) entry which is preliminary data.</text>
</comment>
<accession>A0AB34JND3</accession>
<proteinExistence type="predicted"/>
<dbReference type="Gene3D" id="3.80.10.10">
    <property type="entry name" value="Ribonuclease Inhibitor"/>
    <property type="match status" value="1"/>
</dbReference>
<feature type="region of interest" description="Disordered" evidence="1">
    <location>
        <begin position="18"/>
        <end position="42"/>
    </location>
</feature>
<dbReference type="InterPro" id="IPR032675">
    <property type="entry name" value="LRR_dom_sf"/>
</dbReference>
<evidence type="ECO:0000313" key="3">
    <source>
        <dbReference type="Proteomes" id="UP001515480"/>
    </source>
</evidence>
<dbReference type="Proteomes" id="UP001515480">
    <property type="component" value="Unassembled WGS sequence"/>
</dbReference>
<dbReference type="SUPFAM" id="SSF52047">
    <property type="entry name" value="RNI-like"/>
    <property type="match status" value="1"/>
</dbReference>